<keyword evidence="2" id="KW-1185">Reference proteome</keyword>
<organism evidence="1 2">
    <name type="scientific">Mycena alexandri</name>
    <dbReference type="NCBI Taxonomy" id="1745969"/>
    <lineage>
        <taxon>Eukaryota</taxon>
        <taxon>Fungi</taxon>
        <taxon>Dikarya</taxon>
        <taxon>Basidiomycota</taxon>
        <taxon>Agaricomycotina</taxon>
        <taxon>Agaricomycetes</taxon>
        <taxon>Agaricomycetidae</taxon>
        <taxon>Agaricales</taxon>
        <taxon>Marasmiineae</taxon>
        <taxon>Mycenaceae</taxon>
        <taxon>Mycena</taxon>
    </lineage>
</organism>
<evidence type="ECO:0000313" key="1">
    <source>
        <dbReference type="EMBL" id="KAJ7017692.1"/>
    </source>
</evidence>
<proteinExistence type="predicted"/>
<evidence type="ECO:0000313" key="2">
    <source>
        <dbReference type="Proteomes" id="UP001218188"/>
    </source>
</evidence>
<dbReference type="Proteomes" id="UP001218188">
    <property type="component" value="Unassembled WGS sequence"/>
</dbReference>
<comment type="caution">
    <text evidence="1">The sequence shown here is derived from an EMBL/GenBank/DDBJ whole genome shotgun (WGS) entry which is preliminary data.</text>
</comment>
<dbReference type="EMBL" id="JARJCM010000387">
    <property type="protein sequence ID" value="KAJ7017692.1"/>
    <property type="molecule type" value="Genomic_DNA"/>
</dbReference>
<name>A0AAD6WM57_9AGAR</name>
<protein>
    <submittedName>
        <fullName evidence="1">Uncharacterized protein</fullName>
    </submittedName>
</protein>
<sequence length="255" mass="28269">MWHRRPAVSDFNSRASIPAVVYACPHRARVRLAKFRSSPSLLRSGLFRGHYVTAPTPSSTSYSLPPAPHTWSLRTVLLQHPTLLVPASEFFPAAIWSGTRSSCTSTTAGCRHTITSLPLPACWICAAAAPSIGSTPSRDVERSNLHCRTPWPKERRRHSLRLIAVPWYCPHVLPSSKPRSSTSSSTSSSLHSHHESTAQMTFCVGVVPPEAFTGARVPPHPYLRPGFTFRRRRLGQLVRWVTSPVHTIFVVGRLD</sequence>
<dbReference type="AlphaFoldDB" id="A0AAD6WM57"/>
<accession>A0AAD6WM57</accession>
<gene>
    <name evidence="1" type="ORF">C8F04DRAFT_426122</name>
</gene>
<reference evidence="1" key="1">
    <citation type="submission" date="2023-03" db="EMBL/GenBank/DDBJ databases">
        <title>Massive genome expansion in bonnet fungi (Mycena s.s.) driven by repeated elements and novel gene families across ecological guilds.</title>
        <authorList>
            <consortium name="Lawrence Berkeley National Laboratory"/>
            <person name="Harder C.B."/>
            <person name="Miyauchi S."/>
            <person name="Viragh M."/>
            <person name="Kuo A."/>
            <person name="Thoen E."/>
            <person name="Andreopoulos B."/>
            <person name="Lu D."/>
            <person name="Skrede I."/>
            <person name="Drula E."/>
            <person name="Henrissat B."/>
            <person name="Morin E."/>
            <person name="Kohler A."/>
            <person name="Barry K."/>
            <person name="LaButti K."/>
            <person name="Morin E."/>
            <person name="Salamov A."/>
            <person name="Lipzen A."/>
            <person name="Mereny Z."/>
            <person name="Hegedus B."/>
            <person name="Baldrian P."/>
            <person name="Stursova M."/>
            <person name="Weitz H."/>
            <person name="Taylor A."/>
            <person name="Grigoriev I.V."/>
            <person name="Nagy L.G."/>
            <person name="Martin F."/>
            <person name="Kauserud H."/>
        </authorList>
    </citation>
    <scope>NUCLEOTIDE SEQUENCE</scope>
    <source>
        <strain evidence="1">CBHHK200</strain>
    </source>
</reference>